<protein>
    <recommendedName>
        <fullName evidence="3">CCHC-type domain-containing protein</fullName>
    </recommendedName>
</protein>
<gene>
    <name evidence="4" type="ORF">OVA965_LOCUS34263</name>
    <name evidence="5" type="ORF">TMI583_LOCUS35176</name>
</gene>
<dbReference type="AlphaFoldDB" id="A0A8S2FF50"/>
<evidence type="ECO:0000313" key="4">
    <source>
        <dbReference type="EMBL" id="CAF1436474.1"/>
    </source>
</evidence>
<dbReference type="EMBL" id="CAJNOK010028568">
    <property type="protein sequence ID" value="CAF1436474.1"/>
    <property type="molecule type" value="Genomic_DNA"/>
</dbReference>
<evidence type="ECO:0000256" key="1">
    <source>
        <dbReference type="PROSITE-ProRule" id="PRU00047"/>
    </source>
</evidence>
<dbReference type="PANTHER" id="PTHR33223">
    <property type="entry name" value="CCHC-TYPE DOMAIN-CONTAINING PROTEIN"/>
    <property type="match status" value="1"/>
</dbReference>
<dbReference type="SUPFAM" id="SSF57756">
    <property type="entry name" value="Retrovirus zinc finger-like domains"/>
    <property type="match status" value="1"/>
</dbReference>
<feature type="region of interest" description="Disordered" evidence="2">
    <location>
        <begin position="189"/>
        <end position="245"/>
    </location>
</feature>
<sequence>MITSNINIVTTKFEQELRLKTLIKTIDDFPSFTGEPSQNIDKWLNDMHKMLTKMNITDDTKHQQIVRKLTGAAREWYNNHQEECSDYVSLIHELKTTFSSVIRDEMAFQRLPCQQTYSETIIDYYNHVLQLCQQADPNMSDESTVKYLKQGVKPSFREKILDQNPTTPKEFLRYARRIEDIKDSLAINTTSSFSQDTPSSGYHSSRQYYNNNRNNGRAYQQQDPILPSTPRLPKPATNVSSSSANNNHYFERQNVTCYGCGQQGHYLRACPQNRQQRQHFL</sequence>
<feature type="compositionally biased region" description="Polar residues" evidence="2">
    <location>
        <begin position="189"/>
        <end position="205"/>
    </location>
</feature>
<dbReference type="InterPro" id="IPR036875">
    <property type="entry name" value="Znf_CCHC_sf"/>
</dbReference>
<dbReference type="EMBL" id="CAJOBA010050358">
    <property type="protein sequence ID" value="CAF4233603.1"/>
    <property type="molecule type" value="Genomic_DNA"/>
</dbReference>
<keyword evidence="1" id="KW-0863">Zinc-finger</keyword>
<evidence type="ECO:0000313" key="6">
    <source>
        <dbReference type="Proteomes" id="UP000677228"/>
    </source>
</evidence>
<evidence type="ECO:0000313" key="5">
    <source>
        <dbReference type="EMBL" id="CAF4233603.1"/>
    </source>
</evidence>
<dbReference type="Gene3D" id="4.10.60.10">
    <property type="entry name" value="Zinc finger, CCHC-type"/>
    <property type="match status" value="1"/>
</dbReference>
<keyword evidence="1" id="KW-0862">Zinc</keyword>
<dbReference type="GO" id="GO:0008270">
    <property type="term" value="F:zinc ion binding"/>
    <property type="evidence" value="ECO:0007669"/>
    <property type="project" value="UniProtKB-KW"/>
</dbReference>
<dbReference type="PANTHER" id="PTHR33223:SF6">
    <property type="entry name" value="CCHC-TYPE DOMAIN-CONTAINING PROTEIN"/>
    <property type="match status" value="1"/>
</dbReference>
<feature type="compositionally biased region" description="Low complexity" evidence="2">
    <location>
        <begin position="206"/>
        <end position="222"/>
    </location>
</feature>
<dbReference type="GO" id="GO:0003676">
    <property type="term" value="F:nucleic acid binding"/>
    <property type="evidence" value="ECO:0007669"/>
    <property type="project" value="InterPro"/>
</dbReference>
<evidence type="ECO:0000256" key="2">
    <source>
        <dbReference type="SAM" id="MobiDB-lite"/>
    </source>
</evidence>
<evidence type="ECO:0000259" key="3">
    <source>
        <dbReference type="PROSITE" id="PS50158"/>
    </source>
</evidence>
<dbReference type="InterPro" id="IPR001878">
    <property type="entry name" value="Znf_CCHC"/>
</dbReference>
<dbReference type="SMART" id="SM00343">
    <property type="entry name" value="ZnF_C2HC"/>
    <property type="match status" value="1"/>
</dbReference>
<name>A0A8S2FF50_9BILA</name>
<dbReference type="InterPro" id="IPR045358">
    <property type="entry name" value="Ty3_capsid"/>
</dbReference>
<proteinExistence type="predicted"/>
<dbReference type="PROSITE" id="PS50158">
    <property type="entry name" value="ZF_CCHC"/>
    <property type="match status" value="1"/>
</dbReference>
<keyword evidence="1" id="KW-0479">Metal-binding</keyword>
<organism evidence="4 6">
    <name type="scientific">Didymodactylos carnosus</name>
    <dbReference type="NCBI Taxonomy" id="1234261"/>
    <lineage>
        <taxon>Eukaryota</taxon>
        <taxon>Metazoa</taxon>
        <taxon>Spiralia</taxon>
        <taxon>Gnathifera</taxon>
        <taxon>Rotifera</taxon>
        <taxon>Eurotatoria</taxon>
        <taxon>Bdelloidea</taxon>
        <taxon>Philodinida</taxon>
        <taxon>Philodinidae</taxon>
        <taxon>Didymodactylos</taxon>
    </lineage>
</organism>
<accession>A0A8S2FF50</accession>
<dbReference type="Proteomes" id="UP000677228">
    <property type="component" value="Unassembled WGS sequence"/>
</dbReference>
<reference evidence="4" key="1">
    <citation type="submission" date="2021-02" db="EMBL/GenBank/DDBJ databases">
        <authorList>
            <person name="Nowell W R."/>
        </authorList>
    </citation>
    <scope>NUCLEOTIDE SEQUENCE</scope>
</reference>
<feature type="domain" description="CCHC-type" evidence="3">
    <location>
        <begin position="257"/>
        <end position="272"/>
    </location>
</feature>
<dbReference type="Pfam" id="PF19259">
    <property type="entry name" value="Ty3_capsid"/>
    <property type="match status" value="1"/>
</dbReference>
<dbReference type="Proteomes" id="UP000682733">
    <property type="component" value="Unassembled WGS sequence"/>
</dbReference>
<comment type="caution">
    <text evidence="4">The sequence shown here is derived from an EMBL/GenBank/DDBJ whole genome shotgun (WGS) entry which is preliminary data.</text>
</comment>